<comment type="subunit">
    <text evidence="9">Homohexamer.</text>
</comment>
<dbReference type="GO" id="GO:0015937">
    <property type="term" value="P:coenzyme A biosynthetic process"/>
    <property type="evidence" value="ECO:0007669"/>
    <property type="project" value="UniProtKB-UniRule"/>
</dbReference>
<dbReference type="PRINTS" id="PR01020">
    <property type="entry name" value="LPSBIOSNTHSS"/>
</dbReference>
<dbReference type="Proteomes" id="UP000823865">
    <property type="component" value="Unassembled WGS sequence"/>
</dbReference>
<proteinExistence type="inferred from homology"/>
<comment type="catalytic activity">
    <reaction evidence="8 9">
        <text>(R)-4'-phosphopantetheine + ATP + H(+) = 3'-dephospho-CoA + diphosphate</text>
        <dbReference type="Rhea" id="RHEA:19801"/>
        <dbReference type="ChEBI" id="CHEBI:15378"/>
        <dbReference type="ChEBI" id="CHEBI:30616"/>
        <dbReference type="ChEBI" id="CHEBI:33019"/>
        <dbReference type="ChEBI" id="CHEBI:57328"/>
        <dbReference type="ChEBI" id="CHEBI:61723"/>
        <dbReference type="EC" id="2.7.7.3"/>
    </reaction>
</comment>
<reference evidence="11" key="1">
    <citation type="journal article" date="2021" name="PeerJ">
        <title>Extensive microbial diversity within the chicken gut microbiome revealed by metagenomics and culture.</title>
        <authorList>
            <person name="Gilroy R."/>
            <person name="Ravi A."/>
            <person name="Getino M."/>
            <person name="Pursley I."/>
            <person name="Horton D.L."/>
            <person name="Alikhan N.F."/>
            <person name="Baker D."/>
            <person name="Gharbi K."/>
            <person name="Hall N."/>
            <person name="Watson M."/>
            <person name="Adriaenssens E.M."/>
            <person name="Foster-Nyarko E."/>
            <person name="Jarju S."/>
            <person name="Secka A."/>
            <person name="Antonio M."/>
            <person name="Oren A."/>
            <person name="Chaudhuri R.R."/>
            <person name="La Ragione R."/>
            <person name="Hildebrand F."/>
            <person name="Pallen M.J."/>
        </authorList>
    </citation>
    <scope>NUCLEOTIDE SEQUENCE</scope>
    <source>
        <strain evidence="11">G3-2149</strain>
    </source>
</reference>
<feature type="binding site" evidence="9">
    <location>
        <position position="41"/>
    </location>
    <ligand>
        <name>substrate</name>
    </ligand>
</feature>
<feature type="domain" description="Cytidyltransferase-like" evidence="10">
    <location>
        <begin position="5"/>
        <end position="132"/>
    </location>
</feature>
<dbReference type="GO" id="GO:0005524">
    <property type="term" value="F:ATP binding"/>
    <property type="evidence" value="ECO:0007669"/>
    <property type="project" value="UniProtKB-KW"/>
</dbReference>
<evidence type="ECO:0000313" key="11">
    <source>
        <dbReference type="EMBL" id="MBU3854020.1"/>
    </source>
</evidence>
<comment type="similarity">
    <text evidence="9">Belongs to the bacterial CoaD family.</text>
</comment>
<comment type="subcellular location">
    <subcellularLocation>
        <location evidence="9">Cytoplasm</location>
    </subcellularLocation>
</comment>
<evidence type="ECO:0000256" key="5">
    <source>
        <dbReference type="ARBA" id="ARBA00022840"/>
    </source>
</evidence>
<dbReference type="InterPro" id="IPR004821">
    <property type="entry name" value="Cyt_trans-like"/>
</dbReference>
<organism evidence="11 12">
    <name type="scientific">Candidatus Paraprevotella stercoravium</name>
    <dbReference type="NCBI Taxonomy" id="2838725"/>
    <lineage>
        <taxon>Bacteria</taxon>
        <taxon>Pseudomonadati</taxon>
        <taxon>Bacteroidota</taxon>
        <taxon>Bacteroidia</taxon>
        <taxon>Bacteroidales</taxon>
        <taxon>Prevotellaceae</taxon>
        <taxon>Paraprevotella</taxon>
    </lineage>
</organism>
<feature type="binding site" evidence="9">
    <location>
        <begin position="9"/>
        <end position="10"/>
    </location>
    <ligand>
        <name>ATP</name>
        <dbReference type="ChEBI" id="CHEBI:30616"/>
    </ligand>
</feature>
<keyword evidence="2 9" id="KW-0808">Transferase</keyword>
<comment type="pathway">
    <text evidence="9">Cofactor biosynthesis; coenzyme A biosynthesis; CoA from (R)-pantothenate: step 4/5.</text>
</comment>
<dbReference type="EMBL" id="JAHLFU010000197">
    <property type="protein sequence ID" value="MBU3854020.1"/>
    <property type="molecule type" value="Genomic_DNA"/>
</dbReference>
<dbReference type="PANTHER" id="PTHR21342:SF1">
    <property type="entry name" value="PHOSPHOPANTETHEINE ADENYLYLTRANSFERASE"/>
    <property type="match status" value="1"/>
</dbReference>
<feature type="binding site" evidence="9">
    <location>
        <begin position="88"/>
        <end position="90"/>
    </location>
    <ligand>
        <name>ATP</name>
        <dbReference type="ChEBI" id="CHEBI:30616"/>
    </ligand>
</feature>
<feature type="binding site" evidence="9">
    <location>
        <position position="98"/>
    </location>
    <ligand>
        <name>ATP</name>
        <dbReference type="ChEBI" id="CHEBI:30616"/>
    </ligand>
</feature>
<evidence type="ECO:0000256" key="7">
    <source>
        <dbReference type="ARBA" id="ARBA00022993"/>
    </source>
</evidence>
<gene>
    <name evidence="9 11" type="primary">coaD</name>
    <name evidence="11" type="ORF">H9789_09470</name>
</gene>
<protein>
    <recommendedName>
        <fullName evidence="9">Phosphopantetheine adenylyltransferase</fullName>
        <ecNumber evidence="9">2.7.7.3</ecNumber>
    </recommendedName>
    <alternativeName>
        <fullName evidence="9">Dephospho-CoA pyrophosphorylase</fullName>
    </alternativeName>
    <alternativeName>
        <fullName evidence="9">Pantetheine-phosphate adenylyltransferase</fullName>
        <shortName evidence="9">PPAT</shortName>
    </alternativeName>
</protein>
<keyword evidence="5 9" id="KW-0067">ATP-binding</keyword>
<dbReference type="NCBIfam" id="TIGR01510">
    <property type="entry name" value="coaD_prev_kdtB"/>
    <property type="match status" value="1"/>
</dbReference>
<keyword evidence="6 9" id="KW-0460">Magnesium</keyword>
<dbReference type="HAMAP" id="MF_00151">
    <property type="entry name" value="PPAT_bact"/>
    <property type="match status" value="1"/>
</dbReference>
<evidence type="ECO:0000256" key="3">
    <source>
        <dbReference type="ARBA" id="ARBA00022695"/>
    </source>
</evidence>
<evidence type="ECO:0000259" key="10">
    <source>
        <dbReference type="Pfam" id="PF01467"/>
    </source>
</evidence>
<dbReference type="InterPro" id="IPR014729">
    <property type="entry name" value="Rossmann-like_a/b/a_fold"/>
</dbReference>
<name>A0A9E2L6W2_9BACT</name>
<keyword evidence="4 9" id="KW-0547">Nucleotide-binding</keyword>
<sequence length="152" mass="17366">MRTAIFPGSFDPYTKGHDSIARRGLQLFDRIIIGVGINEKKKGIMAVEKRIQALKNLYRNEPRISVEAYSDLTVDFAKRKQADFILRGVRSHKDFEYELAIADVNKRLSGIETVILFTEPDLACISSTIVRELMHFGRDITEFLPEGFSIEE</sequence>
<dbReference type="GO" id="GO:0005737">
    <property type="term" value="C:cytoplasm"/>
    <property type="evidence" value="ECO:0007669"/>
    <property type="project" value="UniProtKB-SubCell"/>
</dbReference>
<dbReference type="EC" id="2.7.7.3" evidence="9"/>
<evidence type="ECO:0000256" key="2">
    <source>
        <dbReference type="ARBA" id="ARBA00022679"/>
    </source>
</evidence>
<comment type="caution">
    <text evidence="11">The sequence shown here is derived from an EMBL/GenBank/DDBJ whole genome shotgun (WGS) entry which is preliminary data.</text>
</comment>
<feature type="binding site" evidence="9">
    <location>
        <position position="73"/>
    </location>
    <ligand>
        <name>substrate</name>
    </ligand>
</feature>
<dbReference type="AlphaFoldDB" id="A0A9E2L6W2"/>
<dbReference type="PANTHER" id="PTHR21342">
    <property type="entry name" value="PHOSPHOPANTETHEINE ADENYLYLTRANSFERASE"/>
    <property type="match status" value="1"/>
</dbReference>
<keyword evidence="3 9" id="KW-0548">Nucleotidyltransferase</keyword>
<feature type="binding site" evidence="9">
    <location>
        <position position="87"/>
    </location>
    <ligand>
        <name>substrate</name>
    </ligand>
</feature>
<dbReference type="InterPro" id="IPR001980">
    <property type="entry name" value="PPAT"/>
</dbReference>
<reference evidence="11" key="2">
    <citation type="submission" date="2021-04" db="EMBL/GenBank/DDBJ databases">
        <authorList>
            <person name="Gilroy R."/>
        </authorList>
    </citation>
    <scope>NUCLEOTIDE SEQUENCE</scope>
    <source>
        <strain evidence="11">G3-2149</strain>
    </source>
</reference>
<evidence type="ECO:0000313" key="12">
    <source>
        <dbReference type="Proteomes" id="UP000823865"/>
    </source>
</evidence>
<dbReference type="SUPFAM" id="SSF52374">
    <property type="entry name" value="Nucleotidylyl transferase"/>
    <property type="match status" value="1"/>
</dbReference>
<comment type="cofactor">
    <cofactor evidence="9">
        <name>Mg(2+)</name>
        <dbReference type="ChEBI" id="CHEBI:18420"/>
    </cofactor>
</comment>
<keyword evidence="7 9" id="KW-0173">Coenzyme A biosynthesis</keyword>
<feature type="binding site" evidence="9">
    <location>
        <position position="9"/>
    </location>
    <ligand>
        <name>substrate</name>
    </ligand>
</feature>
<evidence type="ECO:0000256" key="1">
    <source>
        <dbReference type="ARBA" id="ARBA00022490"/>
    </source>
</evidence>
<keyword evidence="1 9" id="KW-0963">Cytoplasm</keyword>
<dbReference type="NCBIfam" id="TIGR00125">
    <property type="entry name" value="cyt_tran_rel"/>
    <property type="match status" value="1"/>
</dbReference>
<dbReference type="GO" id="GO:0004595">
    <property type="term" value="F:pantetheine-phosphate adenylyltransferase activity"/>
    <property type="evidence" value="ECO:0007669"/>
    <property type="project" value="UniProtKB-UniRule"/>
</dbReference>
<dbReference type="Pfam" id="PF01467">
    <property type="entry name" value="CTP_transf_like"/>
    <property type="match status" value="1"/>
</dbReference>
<dbReference type="Gene3D" id="3.40.50.620">
    <property type="entry name" value="HUPs"/>
    <property type="match status" value="1"/>
</dbReference>
<comment type="function">
    <text evidence="9">Reversibly transfers an adenylyl group from ATP to 4'-phosphopantetheine, yielding dephospho-CoA (dPCoA) and pyrophosphate.</text>
</comment>
<evidence type="ECO:0000256" key="6">
    <source>
        <dbReference type="ARBA" id="ARBA00022842"/>
    </source>
</evidence>
<accession>A0A9E2L6W2</accession>
<feature type="binding site" evidence="9">
    <location>
        <position position="17"/>
    </location>
    <ligand>
        <name>ATP</name>
        <dbReference type="ChEBI" id="CHEBI:30616"/>
    </ligand>
</feature>
<evidence type="ECO:0000256" key="9">
    <source>
        <dbReference type="HAMAP-Rule" id="MF_00151"/>
    </source>
</evidence>
<feature type="binding site" evidence="9">
    <location>
        <begin position="122"/>
        <end position="128"/>
    </location>
    <ligand>
        <name>ATP</name>
        <dbReference type="ChEBI" id="CHEBI:30616"/>
    </ligand>
</feature>
<evidence type="ECO:0000256" key="4">
    <source>
        <dbReference type="ARBA" id="ARBA00022741"/>
    </source>
</evidence>
<evidence type="ECO:0000256" key="8">
    <source>
        <dbReference type="ARBA" id="ARBA00029346"/>
    </source>
</evidence>
<feature type="site" description="Transition state stabilizer" evidence="9">
    <location>
        <position position="17"/>
    </location>
</feature>